<evidence type="ECO:0000256" key="1">
    <source>
        <dbReference type="SAM" id="MobiDB-lite"/>
    </source>
</evidence>
<evidence type="ECO:0000313" key="3">
    <source>
        <dbReference type="Proteomes" id="UP000266673"/>
    </source>
</evidence>
<dbReference type="AlphaFoldDB" id="A0A397UYQ5"/>
<accession>A0A397UYQ5</accession>
<organism evidence="2 3">
    <name type="scientific">Gigaspora rosea</name>
    <dbReference type="NCBI Taxonomy" id="44941"/>
    <lineage>
        <taxon>Eukaryota</taxon>
        <taxon>Fungi</taxon>
        <taxon>Fungi incertae sedis</taxon>
        <taxon>Mucoromycota</taxon>
        <taxon>Glomeromycotina</taxon>
        <taxon>Glomeromycetes</taxon>
        <taxon>Diversisporales</taxon>
        <taxon>Gigasporaceae</taxon>
        <taxon>Gigaspora</taxon>
    </lineage>
</organism>
<proteinExistence type="predicted"/>
<sequence length="190" mass="22089">MRKYQNITSSKISKQEVYESDQKGDEEITNKLTKFEEIVEDKALEENDQKMLVEVKDESSERKNNNKLTKPLDKSTKEIVNVDNCSRAVIGVKEDEDNVFSLYSEFMDYSNIHGIGYHHKNRNSNEKDQDCKGRLGSIKDEKESRISFKGKEHKLLIYAQKSVNISNAYRINKVGHCYSNGMRTEKDEHQ</sequence>
<keyword evidence="3" id="KW-1185">Reference proteome</keyword>
<feature type="region of interest" description="Disordered" evidence="1">
    <location>
        <begin position="1"/>
        <end position="25"/>
    </location>
</feature>
<feature type="region of interest" description="Disordered" evidence="1">
    <location>
        <begin position="46"/>
        <end position="70"/>
    </location>
</feature>
<reference evidence="2 3" key="1">
    <citation type="submission" date="2018-06" db="EMBL/GenBank/DDBJ databases">
        <title>Comparative genomics reveals the genomic features of Rhizophagus irregularis, R. cerebriforme, R. diaphanum and Gigaspora rosea, and their symbiotic lifestyle signature.</title>
        <authorList>
            <person name="Morin E."/>
            <person name="San Clemente H."/>
            <person name="Chen E.C.H."/>
            <person name="De La Providencia I."/>
            <person name="Hainaut M."/>
            <person name="Kuo A."/>
            <person name="Kohler A."/>
            <person name="Murat C."/>
            <person name="Tang N."/>
            <person name="Roy S."/>
            <person name="Loubradou J."/>
            <person name="Henrissat B."/>
            <person name="Grigoriev I.V."/>
            <person name="Corradi N."/>
            <person name="Roux C."/>
            <person name="Martin F.M."/>
        </authorList>
    </citation>
    <scope>NUCLEOTIDE SEQUENCE [LARGE SCALE GENOMIC DNA]</scope>
    <source>
        <strain evidence="2 3">DAOM 194757</strain>
    </source>
</reference>
<comment type="caution">
    <text evidence="2">The sequence shown here is derived from an EMBL/GenBank/DDBJ whole genome shotgun (WGS) entry which is preliminary data.</text>
</comment>
<protein>
    <submittedName>
        <fullName evidence="2">Uncharacterized protein</fullName>
    </submittedName>
</protein>
<dbReference type="EMBL" id="QKWP01000844">
    <property type="protein sequence ID" value="RIB14307.1"/>
    <property type="molecule type" value="Genomic_DNA"/>
</dbReference>
<name>A0A397UYQ5_9GLOM</name>
<dbReference type="Proteomes" id="UP000266673">
    <property type="component" value="Unassembled WGS sequence"/>
</dbReference>
<feature type="compositionally biased region" description="Polar residues" evidence="1">
    <location>
        <begin position="1"/>
        <end position="12"/>
    </location>
</feature>
<feature type="compositionally biased region" description="Basic and acidic residues" evidence="1">
    <location>
        <begin position="13"/>
        <end position="25"/>
    </location>
</feature>
<evidence type="ECO:0000313" key="2">
    <source>
        <dbReference type="EMBL" id="RIB14307.1"/>
    </source>
</evidence>
<gene>
    <name evidence="2" type="ORF">C2G38_2195528</name>
</gene>